<organism evidence="12 13">
    <name type="scientific">Candidatus Edwardsbacteria bacterium GWF2_54_11</name>
    <dbReference type="NCBI Taxonomy" id="1817851"/>
    <lineage>
        <taxon>Bacteria</taxon>
        <taxon>Candidatus Edwardsiibacteriota</taxon>
    </lineage>
</organism>
<dbReference type="Pfam" id="PF01134">
    <property type="entry name" value="GIDA"/>
    <property type="match status" value="1"/>
</dbReference>
<evidence type="ECO:0000256" key="1">
    <source>
        <dbReference type="ARBA" id="ARBA00001974"/>
    </source>
</evidence>
<comment type="catalytic activity">
    <reaction evidence="10">
        <text>uridine(54) in tRNA + (6R)-5,10-methylene-5,6,7,8-tetrahydrofolate + NADH + H(+) = 5-methyluridine(54) in tRNA + (6S)-5,6,7,8-tetrahydrofolate + NAD(+)</text>
        <dbReference type="Rhea" id="RHEA:16873"/>
        <dbReference type="Rhea" id="RHEA-COMP:10167"/>
        <dbReference type="Rhea" id="RHEA-COMP:10193"/>
        <dbReference type="ChEBI" id="CHEBI:15378"/>
        <dbReference type="ChEBI" id="CHEBI:15636"/>
        <dbReference type="ChEBI" id="CHEBI:57453"/>
        <dbReference type="ChEBI" id="CHEBI:57540"/>
        <dbReference type="ChEBI" id="CHEBI:57945"/>
        <dbReference type="ChEBI" id="CHEBI:65315"/>
        <dbReference type="ChEBI" id="CHEBI:74447"/>
        <dbReference type="EC" id="2.1.1.74"/>
    </reaction>
</comment>
<keyword evidence="5 10" id="KW-0808">Transferase</keyword>
<feature type="domain" description="MnmG N-terminal" evidence="11">
    <location>
        <begin position="8"/>
        <end position="377"/>
    </location>
</feature>
<keyword evidence="7 10" id="KW-0274">FAD</keyword>
<comment type="catalytic activity">
    <reaction evidence="10">
        <text>uridine(54) in tRNA + (6R)-5,10-methylene-5,6,7,8-tetrahydrofolate + NADPH + H(+) = 5-methyluridine(54) in tRNA + (6S)-5,6,7,8-tetrahydrofolate + NADP(+)</text>
        <dbReference type="Rhea" id="RHEA:62372"/>
        <dbReference type="Rhea" id="RHEA-COMP:10167"/>
        <dbReference type="Rhea" id="RHEA-COMP:10193"/>
        <dbReference type="ChEBI" id="CHEBI:15378"/>
        <dbReference type="ChEBI" id="CHEBI:15636"/>
        <dbReference type="ChEBI" id="CHEBI:57453"/>
        <dbReference type="ChEBI" id="CHEBI:57783"/>
        <dbReference type="ChEBI" id="CHEBI:58349"/>
        <dbReference type="ChEBI" id="CHEBI:65315"/>
        <dbReference type="ChEBI" id="CHEBI:74447"/>
        <dbReference type="EC" id="2.1.1.74"/>
    </reaction>
</comment>
<comment type="function">
    <text evidence="10">Catalyzes the folate-dependent formation of 5-methyl-uridine at position 54 (M-5-U54) in all tRNAs.</text>
</comment>
<name>A0A1F5R0W0_9BACT</name>
<dbReference type="GO" id="GO:0002098">
    <property type="term" value="P:tRNA wobble uridine modification"/>
    <property type="evidence" value="ECO:0007669"/>
    <property type="project" value="TreeGrafter"/>
</dbReference>
<dbReference type="HAMAP" id="MF_01037">
    <property type="entry name" value="TrmFO"/>
    <property type="match status" value="1"/>
</dbReference>
<keyword evidence="6 10" id="KW-0819">tRNA processing</keyword>
<dbReference type="PANTHER" id="PTHR11806">
    <property type="entry name" value="GLUCOSE INHIBITED DIVISION PROTEIN A"/>
    <property type="match status" value="1"/>
</dbReference>
<dbReference type="PROSITE" id="PS01281">
    <property type="entry name" value="GIDA_2"/>
    <property type="match status" value="1"/>
</dbReference>
<dbReference type="GO" id="GO:0050660">
    <property type="term" value="F:flavin adenine dinucleotide binding"/>
    <property type="evidence" value="ECO:0007669"/>
    <property type="project" value="UniProtKB-UniRule"/>
</dbReference>
<accession>A0A1F5R0W0</accession>
<dbReference type="Proteomes" id="UP000177230">
    <property type="component" value="Unassembled WGS sequence"/>
</dbReference>
<dbReference type="PANTHER" id="PTHR11806:SF2">
    <property type="entry name" value="METHYLENETETRAHYDROFOLATE--TRNA-(URACIL-5-)-METHYLTRANSFERASE TRMFO"/>
    <property type="match status" value="1"/>
</dbReference>
<evidence type="ECO:0000313" key="12">
    <source>
        <dbReference type="EMBL" id="OGF08086.1"/>
    </source>
</evidence>
<dbReference type="SUPFAM" id="SSF51905">
    <property type="entry name" value="FAD/NAD(P)-binding domain"/>
    <property type="match status" value="1"/>
</dbReference>
<sequence length="447" mass="49722">MQIQADRITIIGGGLAGCEAAYQAVKRGLAVDLYEMRFAGPGARSEFRTPAHETGLLAELVCSNSLKSVERTNAHGLLKAELEMMDSLILRCARETAVPAGKALAVDRMEFARRVTDRIASDKNIKVIGREVTELPDGPLIVASGPLTSDEFAQSLARFAGGENLFFYDAIAPVVSAESLDHKKMFRASRYSDEPGQYWNCPLSKTQYLEFVEQLVRAERHLPHDFEKGHFYEGCLPVEVMAERNVNSLRFGMMKPVGLIDPAENRRPYAVLQLRQENRGGTTLNLVGFQTQLTQPEQRRIFRMIPALERAEFYRYGSIHRNTYLRSPGLIQSTMQSRSNDKIFFAGQITGVEGYVESAAMGLLAGINAGRYSAGKELVSAPEHTVTGSLARYVSDAEKGKDFQPMNANFGLLPPLDDPPRAKKERYVAYAERSLKVMEEFVGIVNR</sequence>
<evidence type="ECO:0000256" key="7">
    <source>
        <dbReference type="ARBA" id="ARBA00022827"/>
    </source>
</evidence>
<dbReference type="Gene3D" id="3.50.50.60">
    <property type="entry name" value="FAD/NAD(P)-binding domain"/>
    <property type="match status" value="2"/>
</dbReference>
<evidence type="ECO:0000256" key="3">
    <source>
        <dbReference type="ARBA" id="ARBA00022603"/>
    </source>
</evidence>
<dbReference type="GO" id="GO:0030488">
    <property type="term" value="P:tRNA methylation"/>
    <property type="evidence" value="ECO:0007669"/>
    <property type="project" value="TreeGrafter"/>
</dbReference>
<dbReference type="NCBIfam" id="TIGR00137">
    <property type="entry name" value="gid_trmFO"/>
    <property type="match status" value="1"/>
</dbReference>
<evidence type="ECO:0000256" key="2">
    <source>
        <dbReference type="ARBA" id="ARBA00022490"/>
    </source>
</evidence>
<dbReference type="GO" id="GO:0047151">
    <property type="term" value="F:tRNA (uracil(54)-C5)-methyltransferase activity, 5,10-methylenetetrahydrofolate-dependent"/>
    <property type="evidence" value="ECO:0007669"/>
    <property type="project" value="UniProtKB-UniRule"/>
</dbReference>
<evidence type="ECO:0000256" key="5">
    <source>
        <dbReference type="ARBA" id="ARBA00022679"/>
    </source>
</evidence>
<evidence type="ECO:0000256" key="9">
    <source>
        <dbReference type="ARBA" id="ARBA00023027"/>
    </source>
</evidence>
<keyword evidence="8 10" id="KW-0521">NADP</keyword>
<reference evidence="12 13" key="1">
    <citation type="journal article" date="2016" name="Nat. Commun.">
        <title>Thousands of microbial genomes shed light on interconnected biogeochemical processes in an aquifer system.</title>
        <authorList>
            <person name="Anantharaman K."/>
            <person name="Brown C.T."/>
            <person name="Hug L.A."/>
            <person name="Sharon I."/>
            <person name="Castelle C.J."/>
            <person name="Probst A.J."/>
            <person name="Thomas B.C."/>
            <person name="Singh A."/>
            <person name="Wilkins M.J."/>
            <person name="Karaoz U."/>
            <person name="Brodie E.L."/>
            <person name="Williams K.H."/>
            <person name="Hubbard S.S."/>
            <person name="Banfield J.F."/>
        </authorList>
    </citation>
    <scope>NUCLEOTIDE SEQUENCE [LARGE SCALE GENOMIC DNA]</scope>
</reference>
<gene>
    <name evidence="10" type="primary">trmFO</name>
    <name evidence="12" type="ORF">A2024_04990</name>
</gene>
<proteinExistence type="inferred from homology"/>
<dbReference type="NCBIfam" id="NF003739">
    <property type="entry name" value="PRK05335.1"/>
    <property type="match status" value="1"/>
</dbReference>
<dbReference type="EC" id="2.1.1.74" evidence="10"/>
<dbReference type="InterPro" id="IPR036188">
    <property type="entry name" value="FAD/NAD-bd_sf"/>
</dbReference>
<evidence type="ECO:0000256" key="4">
    <source>
        <dbReference type="ARBA" id="ARBA00022630"/>
    </source>
</evidence>
<dbReference type="AlphaFoldDB" id="A0A1F5R0W0"/>
<dbReference type="InterPro" id="IPR002218">
    <property type="entry name" value="MnmG-rel"/>
</dbReference>
<dbReference type="InterPro" id="IPR040131">
    <property type="entry name" value="MnmG_N"/>
</dbReference>
<evidence type="ECO:0000256" key="6">
    <source>
        <dbReference type="ARBA" id="ARBA00022694"/>
    </source>
</evidence>
<dbReference type="PROSITE" id="PS51257">
    <property type="entry name" value="PROKAR_LIPOPROTEIN"/>
    <property type="match status" value="1"/>
</dbReference>
<dbReference type="InterPro" id="IPR004417">
    <property type="entry name" value="TrmFO"/>
</dbReference>
<evidence type="ECO:0000259" key="11">
    <source>
        <dbReference type="Pfam" id="PF01134"/>
    </source>
</evidence>
<dbReference type="GO" id="GO:0005829">
    <property type="term" value="C:cytosol"/>
    <property type="evidence" value="ECO:0007669"/>
    <property type="project" value="TreeGrafter"/>
</dbReference>
<feature type="binding site" evidence="10">
    <location>
        <begin position="12"/>
        <end position="17"/>
    </location>
    <ligand>
        <name>FAD</name>
        <dbReference type="ChEBI" id="CHEBI:57692"/>
    </ligand>
</feature>
<dbReference type="EMBL" id="MFFM01000049">
    <property type="protein sequence ID" value="OGF08086.1"/>
    <property type="molecule type" value="Genomic_DNA"/>
</dbReference>
<evidence type="ECO:0000256" key="8">
    <source>
        <dbReference type="ARBA" id="ARBA00022857"/>
    </source>
</evidence>
<evidence type="ECO:0000256" key="10">
    <source>
        <dbReference type="HAMAP-Rule" id="MF_01037"/>
    </source>
</evidence>
<comment type="subcellular location">
    <subcellularLocation>
        <location evidence="10">Cytoplasm</location>
    </subcellularLocation>
</comment>
<keyword evidence="9 10" id="KW-0520">NAD</keyword>
<keyword evidence="2 10" id="KW-0963">Cytoplasm</keyword>
<dbReference type="InterPro" id="IPR020595">
    <property type="entry name" value="MnmG-rel_CS"/>
</dbReference>
<comment type="similarity">
    <text evidence="10">Belongs to the MnmG family. TrmFO subfamily.</text>
</comment>
<evidence type="ECO:0000313" key="13">
    <source>
        <dbReference type="Proteomes" id="UP000177230"/>
    </source>
</evidence>
<protein>
    <recommendedName>
        <fullName evidence="10">Methylenetetrahydrofolate--tRNA-(uracil-5-)-methyltransferase TrmFO</fullName>
        <ecNumber evidence="10">2.1.1.74</ecNumber>
    </recommendedName>
    <alternativeName>
        <fullName evidence="10">Folate-dependent tRNA (uracil-5-)-methyltransferase</fullName>
    </alternativeName>
    <alternativeName>
        <fullName evidence="10">Folate-dependent tRNA(M-5-U54)-methyltransferase</fullName>
    </alternativeName>
</protein>
<keyword evidence="3 10" id="KW-0489">Methyltransferase</keyword>
<comment type="cofactor">
    <cofactor evidence="1 10">
        <name>FAD</name>
        <dbReference type="ChEBI" id="CHEBI:57692"/>
    </cofactor>
</comment>
<comment type="caution">
    <text evidence="12">The sequence shown here is derived from an EMBL/GenBank/DDBJ whole genome shotgun (WGS) entry which is preliminary data.</text>
</comment>
<keyword evidence="4 10" id="KW-0285">Flavoprotein</keyword>